<reference evidence="2 3" key="1">
    <citation type="submission" date="2023-07" db="EMBL/GenBank/DDBJ databases">
        <title>Sorghum-associated microbial communities from plants grown in Nebraska, USA.</title>
        <authorList>
            <person name="Schachtman D."/>
        </authorList>
    </citation>
    <scope>NUCLEOTIDE SEQUENCE [LARGE SCALE GENOMIC DNA]</scope>
    <source>
        <strain evidence="2 3">4129</strain>
    </source>
</reference>
<keyword evidence="3" id="KW-1185">Reference proteome</keyword>
<dbReference type="EMBL" id="JAVDWQ010000002">
    <property type="protein sequence ID" value="MDR7209015.1"/>
    <property type="molecule type" value="Genomic_DNA"/>
</dbReference>
<organism evidence="2 3">
    <name type="scientific">Flavobacterium piscis</name>
    <dbReference type="NCBI Taxonomy" id="1114874"/>
    <lineage>
        <taxon>Bacteria</taxon>
        <taxon>Pseudomonadati</taxon>
        <taxon>Bacteroidota</taxon>
        <taxon>Flavobacteriia</taxon>
        <taxon>Flavobacteriales</taxon>
        <taxon>Flavobacteriaceae</taxon>
        <taxon>Flavobacterium</taxon>
    </lineage>
</organism>
<comment type="caution">
    <text evidence="2">The sequence shown here is derived from an EMBL/GenBank/DDBJ whole genome shotgun (WGS) entry which is preliminary data.</text>
</comment>
<keyword evidence="1" id="KW-0812">Transmembrane</keyword>
<proteinExistence type="predicted"/>
<evidence type="ECO:0000313" key="2">
    <source>
        <dbReference type="EMBL" id="MDR7209015.1"/>
    </source>
</evidence>
<gene>
    <name evidence="2" type="ORF">J2W48_000945</name>
</gene>
<feature type="transmembrane region" description="Helical" evidence="1">
    <location>
        <begin position="72"/>
        <end position="94"/>
    </location>
</feature>
<protein>
    <submittedName>
        <fullName evidence="2">Uncharacterized protein</fullName>
    </submittedName>
</protein>
<feature type="transmembrane region" description="Helical" evidence="1">
    <location>
        <begin position="32"/>
        <end position="51"/>
    </location>
</feature>
<keyword evidence="1" id="KW-1133">Transmembrane helix</keyword>
<dbReference type="Proteomes" id="UP001269081">
    <property type="component" value="Unassembled WGS sequence"/>
</dbReference>
<keyword evidence="1" id="KW-0472">Membrane</keyword>
<sequence length="95" mass="11480">MNKIYLFLLFYKSTLPVSLSLSFLSFLFIPDVSFFCFIFCTISFVTAILYKEAYKNNEFYYYHNNNFSKFQLYGYVFSFNVILSIIIKLLLWLIY</sequence>
<accession>A0ABU1Y454</accession>
<evidence type="ECO:0000313" key="3">
    <source>
        <dbReference type="Proteomes" id="UP001269081"/>
    </source>
</evidence>
<name>A0ABU1Y454_9FLAO</name>
<evidence type="ECO:0000256" key="1">
    <source>
        <dbReference type="SAM" id="Phobius"/>
    </source>
</evidence>